<accession>R7UHY3</accession>
<name>R7UHY3_CAPTE</name>
<dbReference type="EMBL" id="KB303198">
    <property type="protein sequence ID" value="ELU03403.1"/>
    <property type="molecule type" value="Genomic_DNA"/>
</dbReference>
<keyword evidence="1" id="KW-0732">Signal</keyword>
<feature type="chain" id="PRO_5008788043" evidence="1">
    <location>
        <begin position="20"/>
        <end position="57"/>
    </location>
</feature>
<sequence>LIFPLLHVLNLSFLEGTLPCKMKIARVVPLFKKGFRKKFVTTDPFLSCLCSKTFRRN</sequence>
<dbReference type="HOGENOM" id="CLU_118269_4_4_1"/>
<reference evidence="2" key="1">
    <citation type="journal article" date="2013" name="Nature">
        <title>Insights into bilaterian evolution from three spiralian genomes.</title>
        <authorList>
            <person name="Simakov O."/>
            <person name="Marletaz F."/>
            <person name="Cho S.J."/>
            <person name="Edsinger-Gonzales E."/>
            <person name="Havlak P."/>
            <person name="Hellsten U."/>
            <person name="Kuo D.H."/>
            <person name="Larsson T."/>
            <person name="Lv J."/>
            <person name="Arendt D."/>
            <person name="Savage R."/>
            <person name="Osoegawa K."/>
            <person name="de Jong P."/>
            <person name="Grimwood J."/>
            <person name="Chapman J.A."/>
            <person name="Shapiro H."/>
            <person name="Aerts A."/>
            <person name="Otillar R.P."/>
            <person name="Terry A.Y."/>
            <person name="Boore J.L."/>
            <person name="Grigoriev I.V."/>
            <person name="Lindberg D.R."/>
            <person name="Seaver E.C."/>
            <person name="Weisblat D.A."/>
            <person name="Putnam N.H."/>
            <person name="Rokhsar D.S."/>
        </authorList>
    </citation>
    <scope>NUCLEOTIDE SEQUENCE</scope>
    <source>
        <strain evidence="2">I ESC-2004</strain>
    </source>
</reference>
<feature type="signal peptide" evidence="1">
    <location>
        <begin position="1"/>
        <end position="19"/>
    </location>
</feature>
<gene>
    <name evidence="2" type="ORF">CAPTEDRAFT_96047</name>
</gene>
<protein>
    <submittedName>
        <fullName evidence="2">Uncharacterized protein</fullName>
    </submittedName>
</protein>
<proteinExistence type="predicted"/>
<evidence type="ECO:0000313" key="2">
    <source>
        <dbReference type="EMBL" id="ELU03403.1"/>
    </source>
</evidence>
<evidence type="ECO:0000256" key="1">
    <source>
        <dbReference type="SAM" id="SignalP"/>
    </source>
</evidence>
<organism evidence="2">
    <name type="scientific">Capitella teleta</name>
    <name type="common">Polychaete worm</name>
    <dbReference type="NCBI Taxonomy" id="283909"/>
    <lineage>
        <taxon>Eukaryota</taxon>
        <taxon>Metazoa</taxon>
        <taxon>Spiralia</taxon>
        <taxon>Lophotrochozoa</taxon>
        <taxon>Annelida</taxon>
        <taxon>Polychaeta</taxon>
        <taxon>Sedentaria</taxon>
        <taxon>Scolecida</taxon>
        <taxon>Capitellidae</taxon>
        <taxon>Capitella</taxon>
    </lineage>
</organism>
<dbReference type="AlphaFoldDB" id="R7UHY3"/>
<dbReference type="OrthoDB" id="6243574at2759"/>
<feature type="non-terminal residue" evidence="2">
    <location>
        <position position="1"/>
    </location>
</feature>